<organism evidence="1 2">
    <name type="scientific">Moniliophthora roreri</name>
    <name type="common">Frosty pod rot fungus</name>
    <name type="synonym">Monilia roreri</name>
    <dbReference type="NCBI Taxonomy" id="221103"/>
    <lineage>
        <taxon>Eukaryota</taxon>
        <taxon>Fungi</taxon>
        <taxon>Dikarya</taxon>
        <taxon>Basidiomycota</taxon>
        <taxon>Agaricomycotina</taxon>
        <taxon>Agaricomycetes</taxon>
        <taxon>Agaricomycetidae</taxon>
        <taxon>Agaricales</taxon>
        <taxon>Marasmiineae</taxon>
        <taxon>Marasmiaceae</taxon>
        <taxon>Moniliophthora</taxon>
    </lineage>
</organism>
<accession>A0A0W0FZ48</accession>
<evidence type="ECO:0000313" key="1">
    <source>
        <dbReference type="EMBL" id="KTB41429.1"/>
    </source>
</evidence>
<sequence>MNTFRPLSVKQERRLVEYLEDEFIKLTRAYKKRVEPDSNVATLPSYLEITQKLLSMILQIPPFDPSTPLRTTFLLRLTNDVLNAIPGYTPNTQDLPTLLDWLDDLDQAWLVVLRLQVWDPKEGAGVTVEIPGDSNVRSSPMSQTERTRLKSLLLSGMEMLEGWMECLDDRTADADEEESGMEDMLERLDVREGFNEVFSRTFRELGESMVVDTDPNLNIFRGEIAMSCG</sequence>
<dbReference type="EMBL" id="LATX01001463">
    <property type="protein sequence ID" value="KTB41429.1"/>
    <property type="molecule type" value="Genomic_DNA"/>
</dbReference>
<dbReference type="Pfam" id="PF17110">
    <property type="entry name" value="TFB6"/>
    <property type="match status" value="1"/>
</dbReference>
<comment type="caution">
    <text evidence="1">The sequence shown here is derived from an EMBL/GenBank/DDBJ whole genome shotgun (WGS) entry which is preliminary data.</text>
</comment>
<reference evidence="1 2" key="1">
    <citation type="submission" date="2015-12" db="EMBL/GenBank/DDBJ databases">
        <title>Draft genome sequence of Moniliophthora roreri, the causal agent of frosty pod rot of cacao.</title>
        <authorList>
            <person name="Aime M.C."/>
            <person name="Diaz-Valderrama J.R."/>
            <person name="Kijpornyongpan T."/>
            <person name="Phillips-Mora W."/>
        </authorList>
    </citation>
    <scope>NUCLEOTIDE SEQUENCE [LARGE SCALE GENOMIC DNA]</scope>
    <source>
        <strain evidence="1 2">MCA 2952</strain>
    </source>
</reference>
<proteinExistence type="predicted"/>
<name>A0A0W0FZ48_MONRR</name>
<evidence type="ECO:0000313" key="2">
    <source>
        <dbReference type="Proteomes" id="UP000054988"/>
    </source>
</evidence>
<dbReference type="Proteomes" id="UP000054988">
    <property type="component" value="Unassembled WGS sequence"/>
</dbReference>
<dbReference type="AlphaFoldDB" id="A0A0W0FZ48"/>
<dbReference type="InterPro" id="IPR031349">
    <property type="entry name" value="Tfb6"/>
</dbReference>
<protein>
    <submittedName>
        <fullName evidence="1">Uncharacterized protein</fullName>
    </submittedName>
</protein>
<dbReference type="eggNOG" id="ENOG502SA9H">
    <property type="taxonomic scope" value="Eukaryota"/>
</dbReference>
<gene>
    <name evidence="1" type="ORF">WG66_5989</name>
</gene>